<reference evidence="3 4" key="1">
    <citation type="submission" date="2019-06" db="EMBL/GenBank/DDBJ databases">
        <title>Sorghum-associated microbial communities from plants grown in Nebraska, USA.</title>
        <authorList>
            <person name="Schachtman D."/>
        </authorList>
    </citation>
    <scope>NUCLEOTIDE SEQUENCE [LARGE SCALE GENOMIC DNA]</scope>
    <source>
        <strain evidence="3 4">1225</strain>
    </source>
</reference>
<keyword evidence="4" id="KW-1185">Reference proteome</keyword>
<proteinExistence type="predicted"/>
<sequence length="243" mass="26475">MHNPSSFPRQAILVVSNFCRTLTPVRLVLPVLLGGAGLVFLKLVSELLEGEDLPLDRSILLALRHKSDLALPIGPGWLTHAMDDITSIGGITVLGLMTVLVTLYLLLARRRIAALTVLFSVASGWLLSNILKIGIARPRPDIVPHLIEVHDLSFPSGYAMVSAVTYLTLGLLLSEVQKTRALKIYVLAVATLLTIMIGFSRIYLGVHYPSDVLGGWCAGAVWAAMCWLVSRRFIAKEDGAKRD</sequence>
<keyword evidence="1" id="KW-0472">Membrane</keyword>
<name>A0A561QX07_9HYPH</name>
<feature type="transmembrane region" description="Helical" evidence="1">
    <location>
        <begin position="155"/>
        <end position="173"/>
    </location>
</feature>
<dbReference type="InterPro" id="IPR000326">
    <property type="entry name" value="PAP2/HPO"/>
</dbReference>
<dbReference type="Pfam" id="PF01569">
    <property type="entry name" value="PAP2"/>
    <property type="match status" value="1"/>
</dbReference>
<protein>
    <submittedName>
        <fullName evidence="3">Undecaprenyl-diphosphatase</fullName>
    </submittedName>
</protein>
<dbReference type="AlphaFoldDB" id="A0A561QX07"/>
<dbReference type="Proteomes" id="UP000320653">
    <property type="component" value="Unassembled WGS sequence"/>
</dbReference>
<dbReference type="PANTHER" id="PTHR14969:SF13">
    <property type="entry name" value="AT30094P"/>
    <property type="match status" value="1"/>
</dbReference>
<dbReference type="OrthoDB" id="9801622at2"/>
<dbReference type="Gene3D" id="1.20.144.10">
    <property type="entry name" value="Phosphatidic acid phosphatase type 2/haloperoxidase"/>
    <property type="match status" value="2"/>
</dbReference>
<feature type="transmembrane region" description="Helical" evidence="1">
    <location>
        <begin position="85"/>
        <end position="107"/>
    </location>
</feature>
<comment type="caution">
    <text evidence="3">The sequence shown here is derived from an EMBL/GenBank/DDBJ whole genome shotgun (WGS) entry which is preliminary data.</text>
</comment>
<evidence type="ECO:0000256" key="1">
    <source>
        <dbReference type="SAM" id="Phobius"/>
    </source>
</evidence>
<feature type="transmembrane region" description="Helical" evidence="1">
    <location>
        <begin position="185"/>
        <end position="206"/>
    </location>
</feature>
<evidence type="ECO:0000259" key="2">
    <source>
        <dbReference type="SMART" id="SM00014"/>
    </source>
</evidence>
<keyword evidence="1" id="KW-0812">Transmembrane</keyword>
<feature type="transmembrane region" description="Helical" evidence="1">
    <location>
        <begin position="212"/>
        <end position="234"/>
    </location>
</feature>
<evidence type="ECO:0000313" key="3">
    <source>
        <dbReference type="EMBL" id="TWF54872.1"/>
    </source>
</evidence>
<accession>A0A561QX07</accession>
<feature type="domain" description="Phosphatidic acid phosphatase type 2/haloperoxidase" evidence="2">
    <location>
        <begin position="113"/>
        <end position="227"/>
    </location>
</feature>
<gene>
    <name evidence="3" type="ORF">FHW37_103743</name>
</gene>
<dbReference type="SUPFAM" id="SSF48317">
    <property type="entry name" value="Acid phosphatase/Vanadium-dependent haloperoxidase"/>
    <property type="match status" value="1"/>
</dbReference>
<dbReference type="PANTHER" id="PTHR14969">
    <property type="entry name" value="SPHINGOSINE-1-PHOSPHATE PHOSPHOHYDROLASE"/>
    <property type="match status" value="1"/>
</dbReference>
<evidence type="ECO:0000313" key="4">
    <source>
        <dbReference type="Proteomes" id="UP000320653"/>
    </source>
</evidence>
<keyword evidence="1" id="KW-1133">Transmembrane helix</keyword>
<dbReference type="SMART" id="SM00014">
    <property type="entry name" value="acidPPc"/>
    <property type="match status" value="1"/>
</dbReference>
<dbReference type="EMBL" id="VIWP01000003">
    <property type="protein sequence ID" value="TWF54872.1"/>
    <property type="molecule type" value="Genomic_DNA"/>
</dbReference>
<organism evidence="3 4">
    <name type="scientific">Neorhizobium alkalisoli</name>
    <dbReference type="NCBI Taxonomy" id="528178"/>
    <lineage>
        <taxon>Bacteria</taxon>
        <taxon>Pseudomonadati</taxon>
        <taxon>Pseudomonadota</taxon>
        <taxon>Alphaproteobacteria</taxon>
        <taxon>Hyphomicrobiales</taxon>
        <taxon>Rhizobiaceae</taxon>
        <taxon>Rhizobium/Agrobacterium group</taxon>
        <taxon>Neorhizobium</taxon>
    </lineage>
</organism>
<feature type="transmembrane region" description="Helical" evidence="1">
    <location>
        <begin position="114"/>
        <end position="135"/>
    </location>
</feature>
<dbReference type="RefSeq" id="WP_145637643.1">
    <property type="nucleotide sequence ID" value="NZ_VIWP01000003.1"/>
</dbReference>
<dbReference type="InterPro" id="IPR036938">
    <property type="entry name" value="PAP2/HPO_sf"/>
</dbReference>
<dbReference type="CDD" id="cd03392">
    <property type="entry name" value="PAP2_like_2"/>
    <property type="match status" value="1"/>
</dbReference>
<feature type="transmembrane region" description="Helical" evidence="1">
    <location>
        <begin position="27"/>
        <end position="45"/>
    </location>
</feature>